<gene>
    <name evidence="1" type="ORF">GCM10012285_36640</name>
</gene>
<reference evidence="2" key="1">
    <citation type="journal article" date="2019" name="Int. J. Syst. Evol. Microbiol.">
        <title>The Global Catalogue of Microorganisms (GCM) 10K type strain sequencing project: providing services to taxonomists for standard genome sequencing and annotation.</title>
        <authorList>
            <consortium name="The Broad Institute Genomics Platform"/>
            <consortium name="The Broad Institute Genome Sequencing Center for Infectious Disease"/>
            <person name="Wu L."/>
            <person name="Ma J."/>
        </authorList>
    </citation>
    <scope>NUCLEOTIDE SEQUENCE [LARGE SCALE GENOMIC DNA]</scope>
    <source>
        <strain evidence="2">CGMCC 4.7323</strain>
    </source>
</reference>
<organism evidence="1 2">
    <name type="scientific">Streptomyces kronopolitis</name>
    <dbReference type="NCBI Taxonomy" id="1612435"/>
    <lineage>
        <taxon>Bacteria</taxon>
        <taxon>Bacillati</taxon>
        <taxon>Actinomycetota</taxon>
        <taxon>Actinomycetes</taxon>
        <taxon>Kitasatosporales</taxon>
        <taxon>Streptomycetaceae</taxon>
        <taxon>Streptomyces</taxon>
    </lineage>
</organism>
<evidence type="ECO:0000313" key="1">
    <source>
        <dbReference type="EMBL" id="GGN48997.1"/>
    </source>
</evidence>
<dbReference type="GeneID" id="301549403"/>
<proteinExistence type="predicted"/>
<dbReference type="RefSeq" id="WP_189099374.1">
    <property type="nucleotide sequence ID" value="NZ_BMND01000015.1"/>
</dbReference>
<sequence>MFRPPRVSADVPSPRAPLPLSLIAMAGPVRGRVADCGSAARLLSEVSEAVAGAQG</sequence>
<evidence type="ECO:0000313" key="2">
    <source>
        <dbReference type="Proteomes" id="UP000600080"/>
    </source>
</evidence>
<dbReference type="Proteomes" id="UP000600080">
    <property type="component" value="Unassembled WGS sequence"/>
</dbReference>
<accession>A0ABQ2JPH8</accession>
<protein>
    <submittedName>
        <fullName evidence="1">Uncharacterized protein</fullName>
    </submittedName>
</protein>
<name>A0ABQ2JPH8_9ACTN</name>
<comment type="caution">
    <text evidence="1">The sequence shown here is derived from an EMBL/GenBank/DDBJ whole genome shotgun (WGS) entry which is preliminary data.</text>
</comment>
<dbReference type="EMBL" id="BMND01000015">
    <property type="protein sequence ID" value="GGN48997.1"/>
    <property type="molecule type" value="Genomic_DNA"/>
</dbReference>
<keyword evidence="2" id="KW-1185">Reference proteome</keyword>